<proteinExistence type="predicted"/>
<keyword evidence="3" id="KW-1185">Reference proteome</keyword>
<dbReference type="AlphaFoldDB" id="A0A9P0L848"/>
<dbReference type="Proteomes" id="UP001152888">
    <property type="component" value="Unassembled WGS sequence"/>
</dbReference>
<gene>
    <name evidence="2" type="ORF">ACAOBT_LOCUS17054</name>
</gene>
<reference evidence="2" key="1">
    <citation type="submission" date="2022-03" db="EMBL/GenBank/DDBJ databases">
        <authorList>
            <person name="Sayadi A."/>
        </authorList>
    </citation>
    <scope>NUCLEOTIDE SEQUENCE</scope>
</reference>
<accession>A0A9P0L848</accession>
<protein>
    <submittedName>
        <fullName evidence="2">Uncharacterized protein</fullName>
    </submittedName>
</protein>
<sequence length="51" mass="5709">MQLVKPHIAKRFENPKLNKELQALIKGALGVDDLRNEPSTTVSPPKKITEN</sequence>
<feature type="region of interest" description="Disordered" evidence="1">
    <location>
        <begin position="32"/>
        <end position="51"/>
    </location>
</feature>
<evidence type="ECO:0000313" key="2">
    <source>
        <dbReference type="EMBL" id="CAH1986094.1"/>
    </source>
</evidence>
<evidence type="ECO:0000313" key="3">
    <source>
        <dbReference type="Proteomes" id="UP001152888"/>
    </source>
</evidence>
<dbReference type="EMBL" id="CAKOFQ010006992">
    <property type="protein sequence ID" value="CAH1986094.1"/>
    <property type="molecule type" value="Genomic_DNA"/>
</dbReference>
<evidence type="ECO:0000256" key="1">
    <source>
        <dbReference type="SAM" id="MobiDB-lite"/>
    </source>
</evidence>
<organism evidence="2 3">
    <name type="scientific">Acanthoscelides obtectus</name>
    <name type="common">Bean weevil</name>
    <name type="synonym">Bruchus obtectus</name>
    <dbReference type="NCBI Taxonomy" id="200917"/>
    <lineage>
        <taxon>Eukaryota</taxon>
        <taxon>Metazoa</taxon>
        <taxon>Ecdysozoa</taxon>
        <taxon>Arthropoda</taxon>
        <taxon>Hexapoda</taxon>
        <taxon>Insecta</taxon>
        <taxon>Pterygota</taxon>
        <taxon>Neoptera</taxon>
        <taxon>Endopterygota</taxon>
        <taxon>Coleoptera</taxon>
        <taxon>Polyphaga</taxon>
        <taxon>Cucujiformia</taxon>
        <taxon>Chrysomeloidea</taxon>
        <taxon>Chrysomelidae</taxon>
        <taxon>Bruchinae</taxon>
        <taxon>Bruchini</taxon>
        <taxon>Acanthoscelides</taxon>
    </lineage>
</organism>
<name>A0A9P0L848_ACAOB</name>
<comment type="caution">
    <text evidence="2">The sequence shown here is derived from an EMBL/GenBank/DDBJ whole genome shotgun (WGS) entry which is preliminary data.</text>
</comment>